<dbReference type="GO" id="GO:0008810">
    <property type="term" value="F:cellulase activity"/>
    <property type="evidence" value="ECO:0007669"/>
    <property type="project" value="UniProtKB-EC"/>
</dbReference>
<evidence type="ECO:0000256" key="6">
    <source>
        <dbReference type="ARBA" id="ARBA00023295"/>
    </source>
</evidence>
<sequence length="738" mass="82620">MDKMKRVSIYALIVAIVITITQFNFQYECSSATTAFNYGEALQKSILFYEAQRSGSLLTSNIPTRLLWRGDAQLTDGQKEGLDLTGGWVDAGDNIKFGVTCAYTTSLLAFGAIEYKDAYEKSGQMKWLQNQLRWINDYFIKCHPEPNVFWAQVGMTANDHNNWVPIEVTHLMNDRTAIKLDEQHPGTEIAMGTAAAMAASSIVFRNTDPTYADKLLEHAKQLYEFGDKYRGVFSDVISKVDPQGAAAYTSHSGYNDELVWGSIWLYKAMEDKSSGSGSDYLAKAKEYYNGIGKEANQQVHKYKWAHCWDDQTFGCYILMSQIEPETSLYREDAERWLNWWTVGGTEHNADGTKISYTPGGHAKLDNWGSFRYASTTALFAFVYSDKLSDTVKKARYHDFAVKQINYILGDNPRKASYMVGFGQNYPQHPHHRTAHSPWGQEMDTPAEHRHILYGALVGSVDSTDGFNDVISDYVSNEVAIDYNAGLTGALARMYSEFGGTPIPDSSFPLPDKPHEPKDEWPVFAKTYFNGTSGTQLSLSVENRSAWPARPSNQLKIRYFFTLDAKDISDVSIKAPAWVKVTGPTAWDTEKKVYYYTLDLSGKDIYPSYMWGAGGPELDFTISSATNTWDASNDWSFEDWDSTYINGTRKYAPNIPIYEGNTLKKLAGNEPAGGSEEPPIILAGDINKDGNIDALDVALLKKYLLGNALEYDVSVADMNSDKNIDALDFALLKKTLLSQ</sequence>
<dbReference type="Pfam" id="PF00759">
    <property type="entry name" value="Glyco_hydro_9"/>
    <property type="match status" value="1"/>
</dbReference>
<organism evidence="14">
    <name type="scientific">Ruminiclostridium josui</name>
    <name type="common">Clostridium josui</name>
    <dbReference type="NCBI Taxonomy" id="1499"/>
    <lineage>
        <taxon>Bacteria</taxon>
        <taxon>Bacillati</taxon>
        <taxon>Bacillota</taxon>
        <taxon>Clostridia</taxon>
        <taxon>Eubacteriales</taxon>
        <taxon>Oscillospiraceae</taxon>
        <taxon>Ruminiclostridium</taxon>
    </lineage>
</organism>
<dbReference type="InterPro" id="IPR008928">
    <property type="entry name" value="6-hairpin_glycosidase_sf"/>
</dbReference>
<dbReference type="InterPro" id="IPR008965">
    <property type="entry name" value="CBM2/CBM3_carb-bd_dom_sf"/>
</dbReference>
<dbReference type="InterPro" id="IPR012341">
    <property type="entry name" value="6hp_glycosidase-like_sf"/>
</dbReference>
<feature type="domain" description="CBM3" evidence="12">
    <location>
        <begin position="515"/>
        <end position="669"/>
    </location>
</feature>
<keyword evidence="7 8" id="KW-0624">Polysaccharide degradation</keyword>
<dbReference type="SUPFAM" id="SSF49384">
    <property type="entry name" value="Carbohydrate-binding domain"/>
    <property type="match status" value="1"/>
</dbReference>
<evidence type="ECO:0000256" key="10">
    <source>
        <dbReference type="RuleBase" id="RU361166"/>
    </source>
</evidence>
<keyword evidence="11" id="KW-1133">Transmembrane helix</keyword>
<dbReference type="SMART" id="SM01067">
    <property type="entry name" value="CBM_3"/>
    <property type="match status" value="1"/>
</dbReference>
<feature type="active site" evidence="9">
    <location>
        <position position="468"/>
    </location>
</feature>
<dbReference type="GO" id="GO:0030245">
    <property type="term" value="P:cellulose catabolic process"/>
    <property type="evidence" value="ECO:0007669"/>
    <property type="project" value="UniProtKB-KW"/>
</dbReference>
<proteinExistence type="inferred from homology"/>
<evidence type="ECO:0000259" key="12">
    <source>
        <dbReference type="PROSITE" id="PS51172"/>
    </source>
</evidence>
<dbReference type="InterPro" id="IPR036966">
    <property type="entry name" value="CBM3_sf"/>
</dbReference>
<dbReference type="EMBL" id="AB506688">
    <property type="protein sequence ID" value="BAI52929.1"/>
    <property type="molecule type" value="Genomic_DNA"/>
</dbReference>
<dbReference type="PROSITE" id="PS00018">
    <property type="entry name" value="EF_HAND_1"/>
    <property type="match status" value="1"/>
</dbReference>
<dbReference type="CDD" id="cd14256">
    <property type="entry name" value="Dockerin_I"/>
    <property type="match status" value="1"/>
</dbReference>
<reference evidence="14" key="1">
    <citation type="journal article" date="2010" name="Biosci. Biotechnol. Biochem.">
        <title>Analysis of a Clostridium josui cellulase gene cluster containing the man5A gene and characterization of recombinant Man5A.</title>
        <authorList>
            <person name="Sakka M."/>
            <person name="Goto M."/>
            <person name="Fujino T."/>
            <person name="Fujino E."/>
            <person name="Karita S."/>
            <person name="Kimura T."/>
            <person name="Sakka K."/>
        </authorList>
    </citation>
    <scope>NUCLEOTIDE SEQUENCE</scope>
</reference>
<dbReference type="Pfam" id="PF00942">
    <property type="entry name" value="CBM_3"/>
    <property type="match status" value="1"/>
</dbReference>
<dbReference type="Pfam" id="PF00404">
    <property type="entry name" value="Dockerin_1"/>
    <property type="match status" value="1"/>
</dbReference>
<dbReference type="SUPFAM" id="SSF48208">
    <property type="entry name" value="Six-hairpin glycosidases"/>
    <property type="match status" value="1"/>
</dbReference>
<evidence type="ECO:0000256" key="8">
    <source>
        <dbReference type="PROSITE-ProRule" id="PRU10059"/>
    </source>
</evidence>
<dbReference type="EC" id="3.2.1.-" evidence="10"/>
<dbReference type="PROSITE" id="PS51172">
    <property type="entry name" value="CBM3"/>
    <property type="match status" value="1"/>
</dbReference>
<evidence type="ECO:0000256" key="9">
    <source>
        <dbReference type="PROSITE-ProRule" id="PRU10060"/>
    </source>
</evidence>
<evidence type="ECO:0000256" key="2">
    <source>
        <dbReference type="ARBA" id="ARBA00022729"/>
    </source>
</evidence>
<keyword evidence="4" id="KW-0136">Cellulose degradation</keyword>
<dbReference type="GO" id="GO:0030248">
    <property type="term" value="F:cellulose binding"/>
    <property type="evidence" value="ECO:0007669"/>
    <property type="project" value="InterPro"/>
</dbReference>
<dbReference type="PROSITE" id="PS00448">
    <property type="entry name" value="CLOS_CELLULOSOME_RPT"/>
    <property type="match status" value="2"/>
</dbReference>
<feature type="active site" evidence="9">
    <location>
        <position position="477"/>
    </location>
</feature>
<evidence type="ECO:0000256" key="1">
    <source>
        <dbReference type="ARBA" id="ARBA00000966"/>
    </source>
</evidence>
<evidence type="ECO:0000313" key="14">
    <source>
        <dbReference type="EMBL" id="BAI52929.1"/>
    </source>
</evidence>
<dbReference type="InterPro" id="IPR002105">
    <property type="entry name" value="Dockerin_1_rpt"/>
</dbReference>
<protein>
    <recommendedName>
        <fullName evidence="10">Glucanase</fullName>
        <ecNumber evidence="10">3.2.1.-</ecNumber>
    </recommendedName>
</protein>
<dbReference type="PANTHER" id="PTHR22298">
    <property type="entry name" value="ENDO-1,4-BETA-GLUCANASE"/>
    <property type="match status" value="1"/>
</dbReference>
<evidence type="ECO:0000256" key="5">
    <source>
        <dbReference type="ARBA" id="ARBA00023277"/>
    </source>
</evidence>
<keyword evidence="5 8" id="KW-0119">Carbohydrate metabolism</keyword>
<dbReference type="PROSITE" id="PS00592">
    <property type="entry name" value="GH9_2"/>
    <property type="match status" value="1"/>
</dbReference>
<keyword evidence="3 8" id="KW-0378">Hydrolase</keyword>
<keyword evidence="2" id="KW-0732">Signal</keyword>
<dbReference type="Gene3D" id="2.60.40.710">
    <property type="entry name" value="Endoglucanase-like"/>
    <property type="match status" value="1"/>
</dbReference>
<dbReference type="InterPro" id="IPR001956">
    <property type="entry name" value="CBM3"/>
</dbReference>
<dbReference type="InterPro" id="IPR033126">
    <property type="entry name" value="Glyco_hydro_9_Asp/Glu_AS"/>
</dbReference>
<feature type="domain" description="Dockerin" evidence="13">
    <location>
        <begin position="678"/>
        <end position="738"/>
    </location>
</feature>
<dbReference type="PROSITE" id="PS51766">
    <property type="entry name" value="DOCKERIN"/>
    <property type="match status" value="1"/>
</dbReference>
<accession>D1MX98</accession>
<dbReference type="AlphaFoldDB" id="D1MX98"/>
<dbReference type="SUPFAM" id="SSF63446">
    <property type="entry name" value="Type I dockerin domain"/>
    <property type="match status" value="1"/>
</dbReference>
<keyword evidence="6 8" id="KW-0326">Glycosidase</keyword>
<feature type="active site" evidence="8">
    <location>
        <position position="430"/>
    </location>
</feature>
<dbReference type="InterPro" id="IPR016134">
    <property type="entry name" value="Dockerin_dom"/>
</dbReference>
<feature type="transmembrane region" description="Helical" evidence="11">
    <location>
        <begin position="7"/>
        <end position="25"/>
    </location>
</feature>
<keyword evidence="11" id="KW-0812">Transmembrane</keyword>
<dbReference type="Gene3D" id="1.50.10.10">
    <property type="match status" value="1"/>
</dbReference>
<dbReference type="PROSITE" id="PS00698">
    <property type="entry name" value="GH9_3"/>
    <property type="match status" value="1"/>
</dbReference>
<dbReference type="InterPro" id="IPR018221">
    <property type="entry name" value="Glyco_hydro_9_His_AS"/>
</dbReference>
<dbReference type="Gene3D" id="1.10.1330.10">
    <property type="entry name" value="Dockerin domain"/>
    <property type="match status" value="1"/>
</dbReference>
<gene>
    <name evidence="14" type="primary">cel9C</name>
</gene>
<name>D1MX98_RUMJO</name>
<evidence type="ECO:0000256" key="3">
    <source>
        <dbReference type="ARBA" id="ARBA00022801"/>
    </source>
</evidence>
<comment type="similarity">
    <text evidence="8 10">Belongs to the glycosyl hydrolase 9 (cellulase E) family.</text>
</comment>
<dbReference type="InterPro" id="IPR001701">
    <property type="entry name" value="Glyco_hydro_9"/>
</dbReference>
<evidence type="ECO:0000259" key="13">
    <source>
        <dbReference type="PROSITE" id="PS51766"/>
    </source>
</evidence>
<evidence type="ECO:0000256" key="7">
    <source>
        <dbReference type="ARBA" id="ARBA00023326"/>
    </source>
</evidence>
<dbReference type="CAZy" id="CBM3">
    <property type="family name" value="Carbohydrate-Binding Module Family 3"/>
</dbReference>
<keyword evidence="11" id="KW-0472">Membrane</keyword>
<evidence type="ECO:0000256" key="11">
    <source>
        <dbReference type="SAM" id="Phobius"/>
    </source>
</evidence>
<evidence type="ECO:0000256" key="4">
    <source>
        <dbReference type="ARBA" id="ARBA00023001"/>
    </source>
</evidence>
<dbReference type="CAZy" id="GH9">
    <property type="family name" value="Glycoside Hydrolase Family 9"/>
</dbReference>
<dbReference type="InterPro" id="IPR036439">
    <property type="entry name" value="Dockerin_dom_sf"/>
</dbReference>
<comment type="catalytic activity">
    <reaction evidence="1">
        <text>Endohydrolysis of (1-&gt;4)-beta-D-glucosidic linkages in cellulose, lichenin and cereal beta-D-glucans.</text>
        <dbReference type="EC" id="3.2.1.4"/>
    </reaction>
</comment>
<dbReference type="InterPro" id="IPR018247">
    <property type="entry name" value="EF_Hand_1_Ca_BS"/>
</dbReference>